<dbReference type="PANTHER" id="PTHR46027">
    <property type="entry name" value="PEROXISOMAL TARGETING SIGNAL 2 RECEPTOR"/>
    <property type="match status" value="1"/>
</dbReference>
<dbReference type="PRINTS" id="PR00320">
    <property type="entry name" value="GPROTEINBRPT"/>
</dbReference>
<dbReference type="EMBL" id="OU895877">
    <property type="protein sequence ID" value="CAG9800146.1"/>
    <property type="molecule type" value="Genomic_DNA"/>
</dbReference>
<keyword evidence="4" id="KW-0963">Cytoplasm</keyword>
<evidence type="ECO:0000256" key="10">
    <source>
        <dbReference type="ARBA" id="ARBA00032565"/>
    </source>
</evidence>
<reference evidence="11" key="1">
    <citation type="submission" date="2022-01" db="EMBL/GenBank/DDBJ databases">
        <authorList>
            <person name="King R."/>
        </authorList>
    </citation>
    <scope>NUCLEOTIDE SEQUENCE</scope>
</reference>
<dbReference type="SUPFAM" id="SSF50978">
    <property type="entry name" value="WD40 repeat-like"/>
    <property type="match status" value="1"/>
</dbReference>
<sequence>MPTYFTTNRHGYGVRFSRFSADRLFVASSQYFGLAGAGTLYVLDFSDDDDNFKEVKQFHWSDGLFDLISSEKDPNIVISVSGDGTLQLWNMESINDDSPLSNLPQMIYKEHKKEVYSIDWLSVRSDNYILSSSWDLSIKLWDPNFTTSLCTYNGHSKIVYNAVFSPLIPNTFASVSADGYLKIWNVFNKDKPIASLKSHDGEVLSCDWCKFDQNILATGSSDGLIRGYDMRHFGVPMFELKGCDFAVRKIQFSPFELSTIASVGYDCYTRIWDFNRTNEPLESIKHHTDFGYGLDWSRLKRNQLADCGWDSLVHVFYPSCLET</sequence>
<dbReference type="Gene3D" id="2.130.10.10">
    <property type="entry name" value="YVTN repeat-like/Quinoprotein amine dehydrogenase"/>
    <property type="match status" value="1"/>
</dbReference>
<dbReference type="OrthoDB" id="273771at2759"/>
<evidence type="ECO:0000256" key="1">
    <source>
        <dbReference type="ARBA" id="ARBA00004253"/>
    </source>
</evidence>
<keyword evidence="6" id="KW-0677">Repeat</keyword>
<dbReference type="InterPro" id="IPR015943">
    <property type="entry name" value="WD40/YVTN_repeat-like_dom_sf"/>
</dbReference>
<dbReference type="GO" id="GO:0005829">
    <property type="term" value="C:cytosol"/>
    <property type="evidence" value="ECO:0007669"/>
    <property type="project" value="UniProtKB-SubCell"/>
</dbReference>
<dbReference type="SMART" id="SM00320">
    <property type="entry name" value="WD40"/>
    <property type="match status" value="6"/>
</dbReference>
<keyword evidence="12" id="KW-1185">Reference proteome</keyword>
<dbReference type="GO" id="GO:0005053">
    <property type="term" value="F:peroxisome matrix targeting signal-2 binding"/>
    <property type="evidence" value="ECO:0007669"/>
    <property type="project" value="InterPro"/>
</dbReference>
<reference evidence="11" key="2">
    <citation type="submission" date="2022-10" db="EMBL/GenBank/DDBJ databases">
        <authorList>
            <consortium name="ENA_rothamsted_submissions"/>
            <consortium name="culmorum"/>
            <person name="King R."/>
        </authorList>
    </citation>
    <scope>NUCLEOTIDE SEQUENCE</scope>
</reference>
<dbReference type="AlphaFoldDB" id="A0A9N9WLG2"/>
<dbReference type="Pfam" id="PF00400">
    <property type="entry name" value="WD40"/>
    <property type="match status" value="4"/>
</dbReference>
<dbReference type="InterPro" id="IPR001680">
    <property type="entry name" value="WD40_rpt"/>
</dbReference>
<organism evidence="11 12">
    <name type="scientific">Chironomus riparius</name>
    <dbReference type="NCBI Taxonomy" id="315576"/>
    <lineage>
        <taxon>Eukaryota</taxon>
        <taxon>Metazoa</taxon>
        <taxon>Ecdysozoa</taxon>
        <taxon>Arthropoda</taxon>
        <taxon>Hexapoda</taxon>
        <taxon>Insecta</taxon>
        <taxon>Pterygota</taxon>
        <taxon>Neoptera</taxon>
        <taxon>Endopterygota</taxon>
        <taxon>Diptera</taxon>
        <taxon>Nematocera</taxon>
        <taxon>Chironomoidea</taxon>
        <taxon>Chironomidae</taxon>
        <taxon>Chironominae</taxon>
        <taxon>Chironomus</taxon>
    </lineage>
</organism>
<evidence type="ECO:0000256" key="2">
    <source>
        <dbReference type="ARBA" id="ARBA00004514"/>
    </source>
</evidence>
<dbReference type="Proteomes" id="UP001153620">
    <property type="component" value="Chromosome 1"/>
</dbReference>
<proteinExistence type="inferred from homology"/>
<dbReference type="InterPro" id="IPR044536">
    <property type="entry name" value="PEX7"/>
</dbReference>
<evidence type="ECO:0000313" key="11">
    <source>
        <dbReference type="EMBL" id="CAG9800146.1"/>
    </source>
</evidence>
<evidence type="ECO:0000256" key="5">
    <source>
        <dbReference type="ARBA" id="ARBA00022574"/>
    </source>
</evidence>
<keyword evidence="7" id="KW-0653">Protein transport</keyword>
<evidence type="ECO:0000256" key="3">
    <source>
        <dbReference type="ARBA" id="ARBA00022448"/>
    </source>
</evidence>
<evidence type="ECO:0000256" key="9">
    <source>
        <dbReference type="ARBA" id="ARBA00024017"/>
    </source>
</evidence>
<dbReference type="PANTHER" id="PTHR46027:SF1">
    <property type="entry name" value="PEROXISOMAL TARGETING SIGNAL 2 RECEPTOR"/>
    <property type="match status" value="1"/>
</dbReference>
<keyword evidence="3" id="KW-0813">Transport</keyword>
<protein>
    <recommendedName>
        <fullName evidence="10">Peroxin-7</fullName>
    </recommendedName>
</protein>
<evidence type="ECO:0000256" key="6">
    <source>
        <dbReference type="ARBA" id="ARBA00022737"/>
    </source>
</evidence>
<dbReference type="InterPro" id="IPR020472">
    <property type="entry name" value="WD40_PAC1"/>
</dbReference>
<comment type="similarity">
    <text evidence="9">Belongs to the WD repeat peroxin-7 family.</text>
</comment>
<dbReference type="GO" id="GO:0005782">
    <property type="term" value="C:peroxisomal matrix"/>
    <property type="evidence" value="ECO:0007669"/>
    <property type="project" value="UniProtKB-SubCell"/>
</dbReference>
<evidence type="ECO:0000256" key="8">
    <source>
        <dbReference type="ARBA" id="ARBA00023140"/>
    </source>
</evidence>
<dbReference type="InterPro" id="IPR036322">
    <property type="entry name" value="WD40_repeat_dom_sf"/>
</dbReference>
<evidence type="ECO:0000313" key="12">
    <source>
        <dbReference type="Proteomes" id="UP001153620"/>
    </source>
</evidence>
<dbReference type="GO" id="GO:0016558">
    <property type="term" value="P:protein import into peroxisome matrix"/>
    <property type="evidence" value="ECO:0007669"/>
    <property type="project" value="InterPro"/>
</dbReference>
<name>A0A9N9WLG2_9DIPT</name>
<evidence type="ECO:0000256" key="7">
    <source>
        <dbReference type="ARBA" id="ARBA00022927"/>
    </source>
</evidence>
<accession>A0A9N9WLG2</accession>
<keyword evidence="5" id="KW-0853">WD repeat</keyword>
<keyword evidence="8" id="KW-0576">Peroxisome</keyword>
<gene>
    <name evidence="11" type="ORF">CHIRRI_LOCUS3097</name>
</gene>
<comment type="subcellular location">
    <subcellularLocation>
        <location evidence="2">Cytoplasm</location>
        <location evidence="2">Cytosol</location>
    </subcellularLocation>
    <subcellularLocation>
        <location evidence="1">Peroxisome matrix</location>
    </subcellularLocation>
</comment>
<evidence type="ECO:0000256" key="4">
    <source>
        <dbReference type="ARBA" id="ARBA00022490"/>
    </source>
</evidence>